<comment type="caution">
    <text evidence="2">The sequence shown here is derived from an EMBL/GenBank/DDBJ whole genome shotgun (WGS) entry which is preliminary data.</text>
</comment>
<keyword evidence="1" id="KW-1133">Transmembrane helix</keyword>
<sequence length="196" mass="22071">MDHIFLNCTYSRFIWSQVAHTLKVDIDVSIGIANIIIQALRISFSPQISTLWKSTVITTIWSIWHIRNQILFEDLFIPVHSTLTYIWAAIKDNMHNSQRDLVLLNGLHLTCRPSYAPRISSAHWIPPSASWLKVNIDESSLGQPGFSSCGGIFQNSKDFVLGFFALKLGMGFSFEVELMGVMMVISIAFVGGWHGL</sequence>
<keyword evidence="1" id="KW-0472">Membrane</keyword>
<dbReference type="EMBL" id="JXTB01000023">
    <property type="protein sequence ID" value="PON75465.1"/>
    <property type="molecule type" value="Genomic_DNA"/>
</dbReference>
<evidence type="ECO:0000313" key="2">
    <source>
        <dbReference type="EMBL" id="PON75465.1"/>
    </source>
</evidence>
<accession>A0A2P5DQ94</accession>
<keyword evidence="3" id="KW-1185">Reference proteome</keyword>
<feature type="transmembrane region" description="Helical" evidence="1">
    <location>
        <begin position="176"/>
        <end position="195"/>
    </location>
</feature>
<organism evidence="2 3">
    <name type="scientific">Parasponia andersonii</name>
    <name type="common">Sponia andersonii</name>
    <dbReference type="NCBI Taxonomy" id="3476"/>
    <lineage>
        <taxon>Eukaryota</taxon>
        <taxon>Viridiplantae</taxon>
        <taxon>Streptophyta</taxon>
        <taxon>Embryophyta</taxon>
        <taxon>Tracheophyta</taxon>
        <taxon>Spermatophyta</taxon>
        <taxon>Magnoliopsida</taxon>
        <taxon>eudicotyledons</taxon>
        <taxon>Gunneridae</taxon>
        <taxon>Pentapetalae</taxon>
        <taxon>rosids</taxon>
        <taxon>fabids</taxon>
        <taxon>Rosales</taxon>
        <taxon>Cannabaceae</taxon>
        <taxon>Parasponia</taxon>
    </lineage>
</organism>
<keyword evidence="1" id="KW-0812">Transmembrane</keyword>
<evidence type="ECO:0000256" key="1">
    <source>
        <dbReference type="SAM" id="Phobius"/>
    </source>
</evidence>
<dbReference type="PANTHER" id="PTHR47074">
    <property type="entry name" value="BNAC02G40300D PROTEIN"/>
    <property type="match status" value="1"/>
</dbReference>
<evidence type="ECO:0000313" key="3">
    <source>
        <dbReference type="Proteomes" id="UP000237105"/>
    </source>
</evidence>
<dbReference type="OrthoDB" id="1752183at2759"/>
<reference evidence="3" key="1">
    <citation type="submission" date="2016-06" db="EMBL/GenBank/DDBJ databases">
        <title>Parallel loss of symbiosis genes in relatives of nitrogen-fixing non-legume Parasponia.</title>
        <authorList>
            <person name="Van Velzen R."/>
            <person name="Holmer R."/>
            <person name="Bu F."/>
            <person name="Rutten L."/>
            <person name="Van Zeijl A."/>
            <person name="Liu W."/>
            <person name="Santuari L."/>
            <person name="Cao Q."/>
            <person name="Sharma T."/>
            <person name="Shen D."/>
            <person name="Roswanjaya Y."/>
            <person name="Wardhani T."/>
            <person name="Kalhor M.S."/>
            <person name="Jansen J."/>
            <person name="Van den Hoogen J."/>
            <person name="Gungor B."/>
            <person name="Hartog M."/>
            <person name="Hontelez J."/>
            <person name="Verver J."/>
            <person name="Yang W.-C."/>
            <person name="Schijlen E."/>
            <person name="Repin R."/>
            <person name="Schilthuizen M."/>
            <person name="Schranz E."/>
            <person name="Heidstra R."/>
            <person name="Miyata K."/>
            <person name="Fedorova E."/>
            <person name="Kohlen W."/>
            <person name="Bisseling T."/>
            <person name="Smit S."/>
            <person name="Geurts R."/>
        </authorList>
    </citation>
    <scope>NUCLEOTIDE SEQUENCE [LARGE SCALE GENOMIC DNA]</scope>
    <source>
        <strain evidence="3">cv. WU1-14</strain>
    </source>
</reference>
<dbReference type="AlphaFoldDB" id="A0A2P5DQ94"/>
<dbReference type="PANTHER" id="PTHR47074:SF75">
    <property type="entry name" value="RNASE H TYPE-1 DOMAIN-CONTAINING PROTEIN"/>
    <property type="match status" value="1"/>
</dbReference>
<gene>
    <name evidence="2" type="ORF">PanWU01x14_040900</name>
</gene>
<dbReference type="Proteomes" id="UP000237105">
    <property type="component" value="Unassembled WGS sequence"/>
</dbReference>
<dbReference type="InterPro" id="IPR052929">
    <property type="entry name" value="RNase_H-like_EbsB-rel"/>
</dbReference>
<name>A0A2P5DQ94_PARAD</name>
<protein>
    <submittedName>
        <fullName evidence="2">Uncharacterized protein</fullName>
    </submittedName>
</protein>
<proteinExistence type="predicted"/>